<dbReference type="RefSeq" id="WP_317140957.1">
    <property type="nucleotide sequence ID" value="NZ_CP118157.1"/>
</dbReference>
<evidence type="ECO:0000256" key="8">
    <source>
        <dbReference type="ARBA" id="ARBA00022960"/>
    </source>
</evidence>
<dbReference type="PANTHER" id="PTHR30622">
    <property type="entry name" value="UNDECAPRENYL-DIPHOSPHATASE"/>
    <property type="match status" value="1"/>
</dbReference>
<gene>
    <name evidence="17" type="primary">uppP</name>
    <name evidence="18" type="ORF">N8K70_07425</name>
</gene>
<name>A0AA97FKH2_9MICO</name>
<dbReference type="KEGG" id="mbet:N8K70_07425"/>
<evidence type="ECO:0000256" key="12">
    <source>
        <dbReference type="ARBA" id="ARBA00023251"/>
    </source>
</evidence>
<evidence type="ECO:0000256" key="7">
    <source>
        <dbReference type="ARBA" id="ARBA00022801"/>
    </source>
</evidence>
<organism evidence="18 19">
    <name type="scientific">Microbacterium betulae</name>
    <dbReference type="NCBI Taxonomy" id="2981139"/>
    <lineage>
        <taxon>Bacteria</taxon>
        <taxon>Bacillati</taxon>
        <taxon>Actinomycetota</taxon>
        <taxon>Actinomycetes</taxon>
        <taxon>Micrococcales</taxon>
        <taxon>Microbacteriaceae</taxon>
        <taxon>Microbacterium</taxon>
    </lineage>
</organism>
<dbReference type="InterPro" id="IPR003824">
    <property type="entry name" value="UppP"/>
</dbReference>
<evidence type="ECO:0000256" key="16">
    <source>
        <dbReference type="ARBA" id="ARBA00047594"/>
    </source>
</evidence>
<reference evidence="18 19" key="1">
    <citation type="submission" date="2023-02" db="EMBL/GenBank/DDBJ databases">
        <title>Microbacterium betulae sp. nov., isolated from birch wood.</title>
        <authorList>
            <person name="Pasciak M."/>
            <person name="Pawlik K.J."/>
            <person name="Martynowski D."/>
            <person name="Laczmanski L."/>
            <person name="Ciekot J."/>
            <person name="Szponar B."/>
            <person name="Wojcik-Fatla A."/>
            <person name="Mackiewicz B."/>
            <person name="Farian E."/>
            <person name="Cholewa G."/>
            <person name="Cholewa A."/>
            <person name="Dutkiewicz J."/>
        </authorList>
    </citation>
    <scope>NUCLEOTIDE SEQUENCE [LARGE SCALE GENOMIC DNA]</scope>
    <source>
        <strain evidence="18 19">AB</strain>
    </source>
</reference>
<feature type="transmembrane region" description="Helical" evidence="17">
    <location>
        <begin position="88"/>
        <end position="107"/>
    </location>
</feature>
<evidence type="ECO:0000256" key="1">
    <source>
        <dbReference type="ARBA" id="ARBA00004651"/>
    </source>
</evidence>
<proteinExistence type="inferred from homology"/>
<dbReference type="NCBIfam" id="TIGR00753">
    <property type="entry name" value="undec_PP_bacA"/>
    <property type="match status" value="1"/>
</dbReference>
<dbReference type="Proteomes" id="UP001305498">
    <property type="component" value="Chromosome"/>
</dbReference>
<keyword evidence="19" id="KW-1185">Reference proteome</keyword>
<evidence type="ECO:0000256" key="2">
    <source>
        <dbReference type="ARBA" id="ARBA00010621"/>
    </source>
</evidence>
<evidence type="ECO:0000313" key="19">
    <source>
        <dbReference type="Proteomes" id="UP001305498"/>
    </source>
</evidence>
<dbReference type="GO" id="GO:0005886">
    <property type="term" value="C:plasma membrane"/>
    <property type="evidence" value="ECO:0007669"/>
    <property type="project" value="UniProtKB-SubCell"/>
</dbReference>
<dbReference type="EC" id="3.6.1.27" evidence="3 17"/>
<accession>A0AA97FKH2</accession>
<keyword evidence="9 17" id="KW-0573">Peptidoglycan synthesis</keyword>
<keyword evidence="11 17" id="KW-0472">Membrane</keyword>
<evidence type="ECO:0000256" key="6">
    <source>
        <dbReference type="ARBA" id="ARBA00022692"/>
    </source>
</evidence>
<dbReference type="AlphaFoldDB" id="A0AA97FKH2"/>
<dbReference type="GO" id="GO:0071555">
    <property type="term" value="P:cell wall organization"/>
    <property type="evidence" value="ECO:0007669"/>
    <property type="project" value="UniProtKB-KW"/>
</dbReference>
<feature type="transmembrane region" description="Helical" evidence="17">
    <location>
        <begin position="41"/>
        <end position="61"/>
    </location>
</feature>
<evidence type="ECO:0000256" key="13">
    <source>
        <dbReference type="ARBA" id="ARBA00023316"/>
    </source>
</evidence>
<evidence type="ECO:0000256" key="15">
    <source>
        <dbReference type="ARBA" id="ARBA00032932"/>
    </source>
</evidence>
<comment type="similarity">
    <text evidence="2 17">Belongs to the UppP family.</text>
</comment>
<sequence>MSFIEAIVLGLVQGLTEFLPISSSAHIRIIGEFLPSAEDPGATFTAITQIGTELAVLVYFWSKIVRVVKRWALSLAGRVPRNDPDARMGWLVILGTIPIGVLGFAFQDVIRDVFRNLWLVAIVLIVFGVVLGVADHYGKRTRELDDITYPHGLGMGVAQALALVPGVSRSGATTTAARALGYSRTAAAEFAFLLAVPAVFGSGLYELLHAIREPDANPAYGLAETAVATVVAFVVGWIVIAYLMRYLKTGSFLPFVIYRVALGAVLLVLLATGVLSAF</sequence>
<protein>
    <recommendedName>
        <fullName evidence="4 17">Undecaprenyl-diphosphatase</fullName>
        <ecNumber evidence="3 17">3.6.1.27</ecNumber>
    </recommendedName>
    <alternativeName>
        <fullName evidence="15 17">Bacitracin resistance protein</fullName>
    </alternativeName>
    <alternativeName>
        <fullName evidence="14 17">Undecaprenyl pyrophosphate phosphatase</fullName>
    </alternativeName>
</protein>
<dbReference type="EMBL" id="CP118157">
    <property type="protein sequence ID" value="WOF24484.1"/>
    <property type="molecule type" value="Genomic_DNA"/>
</dbReference>
<evidence type="ECO:0000256" key="11">
    <source>
        <dbReference type="ARBA" id="ARBA00023136"/>
    </source>
</evidence>
<comment type="subcellular location">
    <subcellularLocation>
        <location evidence="1 17">Cell membrane</location>
        <topology evidence="1 17">Multi-pass membrane protein</topology>
    </subcellularLocation>
</comment>
<keyword evidence="5 17" id="KW-1003">Cell membrane</keyword>
<comment type="miscellaneous">
    <text evidence="17">Bacitracin is thought to be involved in the inhibition of peptidoglycan synthesis by sequestering undecaprenyl diphosphate, thereby reducing the pool of lipid carrier available.</text>
</comment>
<feature type="transmembrane region" description="Helical" evidence="17">
    <location>
        <begin position="186"/>
        <end position="205"/>
    </location>
</feature>
<keyword evidence="13 17" id="KW-0961">Cell wall biogenesis/degradation</keyword>
<dbReference type="GO" id="GO:0008360">
    <property type="term" value="P:regulation of cell shape"/>
    <property type="evidence" value="ECO:0007669"/>
    <property type="project" value="UniProtKB-KW"/>
</dbReference>
<keyword evidence="7 17" id="KW-0378">Hydrolase</keyword>
<dbReference type="PANTHER" id="PTHR30622:SF4">
    <property type="entry name" value="UNDECAPRENYL-DIPHOSPHATASE"/>
    <property type="match status" value="1"/>
</dbReference>
<evidence type="ECO:0000256" key="3">
    <source>
        <dbReference type="ARBA" id="ARBA00012374"/>
    </source>
</evidence>
<dbReference type="GO" id="GO:0009252">
    <property type="term" value="P:peptidoglycan biosynthetic process"/>
    <property type="evidence" value="ECO:0007669"/>
    <property type="project" value="UniProtKB-KW"/>
</dbReference>
<evidence type="ECO:0000256" key="17">
    <source>
        <dbReference type="HAMAP-Rule" id="MF_01006"/>
    </source>
</evidence>
<evidence type="ECO:0000256" key="4">
    <source>
        <dbReference type="ARBA" id="ARBA00021581"/>
    </source>
</evidence>
<feature type="transmembrane region" description="Helical" evidence="17">
    <location>
        <begin position="256"/>
        <end position="277"/>
    </location>
</feature>
<evidence type="ECO:0000313" key="18">
    <source>
        <dbReference type="EMBL" id="WOF24484.1"/>
    </source>
</evidence>
<dbReference type="Pfam" id="PF02673">
    <property type="entry name" value="BacA"/>
    <property type="match status" value="1"/>
</dbReference>
<dbReference type="NCBIfam" id="NF001392">
    <property type="entry name" value="PRK00281.2-1"/>
    <property type="match status" value="1"/>
</dbReference>
<keyword evidence="8 17" id="KW-0133">Cell shape</keyword>
<keyword evidence="10 17" id="KW-1133">Transmembrane helix</keyword>
<dbReference type="GO" id="GO:0050380">
    <property type="term" value="F:undecaprenyl-diphosphatase activity"/>
    <property type="evidence" value="ECO:0007669"/>
    <property type="project" value="UniProtKB-UniRule"/>
</dbReference>
<evidence type="ECO:0000256" key="9">
    <source>
        <dbReference type="ARBA" id="ARBA00022984"/>
    </source>
</evidence>
<evidence type="ECO:0000256" key="10">
    <source>
        <dbReference type="ARBA" id="ARBA00022989"/>
    </source>
</evidence>
<evidence type="ECO:0000256" key="14">
    <source>
        <dbReference type="ARBA" id="ARBA00032707"/>
    </source>
</evidence>
<keyword evidence="6 17" id="KW-0812">Transmembrane</keyword>
<comment type="function">
    <text evidence="17">Catalyzes the dephosphorylation of undecaprenyl diphosphate (UPP). Confers resistance to bacitracin.</text>
</comment>
<feature type="transmembrane region" description="Helical" evidence="17">
    <location>
        <begin position="225"/>
        <end position="244"/>
    </location>
</feature>
<keyword evidence="12 17" id="KW-0046">Antibiotic resistance</keyword>
<comment type="catalytic activity">
    <reaction evidence="16 17">
        <text>di-trans,octa-cis-undecaprenyl diphosphate + H2O = di-trans,octa-cis-undecaprenyl phosphate + phosphate + H(+)</text>
        <dbReference type="Rhea" id="RHEA:28094"/>
        <dbReference type="ChEBI" id="CHEBI:15377"/>
        <dbReference type="ChEBI" id="CHEBI:15378"/>
        <dbReference type="ChEBI" id="CHEBI:43474"/>
        <dbReference type="ChEBI" id="CHEBI:58405"/>
        <dbReference type="ChEBI" id="CHEBI:60392"/>
        <dbReference type="EC" id="3.6.1.27"/>
    </reaction>
</comment>
<evidence type="ECO:0000256" key="5">
    <source>
        <dbReference type="ARBA" id="ARBA00022475"/>
    </source>
</evidence>
<feature type="transmembrane region" description="Helical" evidence="17">
    <location>
        <begin position="113"/>
        <end position="134"/>
    </location>
</feature>
<dbReference type="GO" id="GO:0046677">
    <property type="term" value="P:response to antibiotic"/>
    <property type="evidence" value="ECO:0007669"/>
    <property type="project" value="UniProtKB-UniRule"/>
</dbReference>
<dbReference type="HAMAP" id="MF_01006">
    <property type="entry name" value="Undec_diphosphatase"/>
    <property type="match status" value="1"/>
</dbReference>